<dbReference type="Proteomes" id="UP000285478">
    <property type="component" value="Chromosome"/>
</dbReference>
<accession>A0A410H1E4</accession>
<keyword evidence="1" id="KW-0732">Signal</keyword>
<dbReference type="EMBL" id="CP035033">
    <property type="protein sequence ID" value="QAB14723.1"/>
    <property type="molecule type" value="Genomic_DNA"/>
</dbReference>
<protein>
    <submittedName>
        <fullName evidence="3">Sulfurtransferase</fullName>
    </submittedName>
</protein>
<feature type="domain" description="Rhodanese" evidence="2">
    <location>
        <begin position="51"/>
        <end position="170"/>
    </location>
</feature>
<evidence type="ECO:0000256" key="1">
    <source>
        <dbReference type="SAM" id="SignalP"/>
    </source>
</evidence>
<proteinExistence type="predicted"/>
<evidence type="ECO:0000313" key="4">
    <source>
        <dbReference type="Proteomes" id="UP000285478"/>
    </source>
</evidence>
<dbReference type="SUPFAM" id="SSF52821">
    <property type="entry name" value="Rhodanese/Cell cycle control phosphatase"/>
    <property type="match status" value="1"/>
</dbReference>
<dbReference type="KEGG" id="htr:EPV75_03070"/>
<sequence>MKQFALSMMASAVMMAYGTTASAAPEPKDPKRHTPQGLYVDAKETQEMMKKDSNVILVDVRTPEEWQFVGYTKAAQIMLPAVMFDYSKMDTKQNKPRYMPAPNSKWISQFEEKIADLGADEDNTYVIMCRSGATRAAPVAKMLDQYGYEKVYIMTDGFEGGKLKDGEKKGFRLKNGWKNSGAEWTYKIDPDKVYFKTYGVAY</sequence>
<reference evidence="3 4" key="1">
    <citation type="journal article" date="2018" name="Environ. Microbiol.">
        <title>Genomes of ubiquitous marine and hypersaline Hydrogenovibrio, Thiomicrorhabdus and Thiomicrospira spp. encode a diversity of mechanisms to sustain chemolithoautotrophy in heterogeneous environments.</title>
        <authorList>
            <person name="Scott K.M."/>
            <person name="Williams J."/>
            <person name="Porter C.M.B."/>
            <person name="Russel S."/>
            <person name="Harmer T.L."/>
            <person name="Paul J.H."/>
            <person name="Antonen K.M."/>
            <person name="Bridges M.K."/>
            <person name="Camper G.J."/>
            <person name="Campla C.K."/>
            <person name="Casella L.G."/>
            <person name="Chase E."/>
            <person name="Conrad J.W."/>
            <person name="Cruz M.C."/>
            <person name="Dunlap D.S."/>
            <person name="Duran L."/>
            <person name="Fahsbender E.M."/>
            <person name="Goldsmith D.B."/>
            <person name="Keeley R.F."/>
            <person name="Kondoff M.R."/>
            <person name="Kussy B.I."/>
            <person name="Lane M.K."/>
            <person name="Lawler S."/>
            <person name="Leigh B.A."/>
            <person name="Lewis C."/>
            <person name="Lostal L.M."/>
            <person name="Marking D."/>
            <person name="Mancera P.A."/>
            <person name="McClenthan E.C."/>
            <person name="McIntyre E.A."/>
            <person name="Mine J.A."/>
            <person name="Modi S."/>
            <person name="Moore B.D."/>
            <person name="Morgan W.A."/>
            <person name="Nelson K.M."/>
            <person name="Nguyen K.N."/>
            <person name="Ogburn N."/>
            <person name="Parrino D.G."/>
            <person name="Pedapudi A.D."/>
            <person name="Pelham R.P."/>
            <person name="Preece A.M."/>
            <person name="Rampersad E.A."/>
            <person name="Richardson J.C."/>
            <person name="Rodgers C.M."/>
            <person name="Schaffer B.L."/>
            <person name="Sheridan N.E."/>
            <person name="Solone M.R."/>
            <person name="Staley Z.R."/>
            <person name="Tabuchi M."/>
            <person name="Waide R.J."/>
            <person name="Wanjugi P.W."/>
            <person name="Young S."/>
            <person name="Clum A."/>
            <person name="Daum C."/>
            <person name="Huntemann M."/>
            <person name="Ivanova N."/>
            <person name="Kyrpides N."/>
            <person name="Mikhailova N."/>
            <person name="Palaniappan K."/>
            <person name="Pillay M."/>
            <person name="Reddy T.B.K."/>
            <person name="Shapiro N."/>
            <person name="Stamatis D."/>
            <person name="Varghese N."/>
            <person name="Woyke T."/>
            <person name="Boden R."/>
            <person name="Freyermuth S.K."/>
            <person name="Kerfeld C.A."/>
        </authorList>
    </citation>
    <scope>NUCLEOTIDE SEQUENCE [LARGE SCALE GENOMIC DNA]</scope>
    <source>
        <strain evidence="3 4">JR-2</strain>
    </source>
</reference>
<dbReference type="Pfam" id="PF00581">
    <property type="entry name" value="Rhodanese"/>
    <property type="match status" value="1"/>
</dbReference>
<keyword evidence="3" id="KW-0808">Transferase</keyword>
<dbReference type="InterPro" id="IPR036873">
    <property type="entry name" value="Rhodanese-like_dom_sf"/>
</dbReference>
<dbReference type="GO" id="GO:0016740">
    <property type="term" value="F:transferase activity"/>
    <property type="evidence" value="ECO:0007669"/>
    <property type="project" value="UniProtKB-KW"/>
</dbReference>
<gene>
    <name evidence="3" type="ORF">EPV75_03070</name>
</gene>
<dbReference type="Gene3D" id="3.40.250.10">
    <property type="entry name" value="Rhodanese-like domain"/>
    <property type="match status" value="1"/>
</dbReference>
<dbReference type="PROSITE" id="PS50206">
    <property type="entry name" value="RHODANESE_3"/>
    <property type="match status" value="1"/>
</dbReference>
<dbReference type="InterPro" id="IPR001763">
    <property type="entry name" value="Rhodanese-like_dom"/>
</dbReference>
<dbReference type="SMART" id="SM00450">
    <property type="entry name" value="RHOD"/>
    <property type="match status" value="1"/>
</dbReference>
<dbReference type="AlphaFoldDB" id="A0A410H1E4"/>
<name>A0A410H1E4_9GAMM</name>
<organism evidence="3 4">
    <name type="scientific">Hydrogenovibrio thermophilus</name>
    <dbReference type="NCBI Taxonomy" id="265883"/>
    <lineage>
        <taxon>Bacteria</taxon>
        <taxon>Pseudomonadati</taxon>
        <taxon>Pseudomonadota</taxon>
        <taxon>Gammaproteobacteria</taxon>
        <taxon>Thiotrichales</taxon>
        <taxon>Piscirickettsiaceae</taxon>
        <taxon>Hydrogenovibrio</taxon>
    </lineage>
</organism>
<evidence type="ECO:0000259" key="2">
    <source>
        <dbReference type="PROSITE" id="PS50206"/>
    </source>
</evidence>
<dbReference type="RefSeq" id="WP_128384428.1">
    <property type="nucleotide sequence ID" value="NZ_CP035033.1"/>
</dbReference>
<keyword evidence="4" id="KW-1185">Reference proteome</keyword>
<evidence type="ECO:0000313" key="3">
    <source>
        <dbReference type="EMBL" id="QAB14723.1"/>
    </source>
</evidence>
<feature type="signal peptide" evidence="1">
    <location>
        <begin position="1"/>
        <end position="23"/>
    </location>
</feature>
<feature type="chain" id="PRO_5019494980" evidence="1">
    <location>
        <begin position="24"/>
        <end position="202"/>
    </location>
</feature>